<feature type="compositionally biased region" description="Acidic residues" evidence="3">
    <location>
        <begin position="1"/>
        <end position="10"/>
    </location>
</feature>
<feature type="compositionally biased region" description="Polar residues" evidence="3">
    <location>
        <begin position="30"/>
        <end position="49"/>
    </location>
</feature>
<reference evidence="5" key="1">
    <citation type="submission" date="2023-03" db="EMBL/GenBank/DDBJ databases">
        <title>Chromosome-scale reference genome and RAD-based genetic map of yellow starthistle (Centaurea solstitialis) reveal putative structural variation and QTLs associated with invader traits.</title>
        <authorList>
            <person name="Reatini B."/>
            <person name="Cang F.A."/>
            <person name="Jiang Q."/>
            <person name="Mckibben M.T.W."/>
            <person name="Barker M.S."/>
            <person name="Rieseberg L.H."/>
            <person name="Dlugosch K.M."/>
        </authorList>
    </citation>
    <scope>NUCLEOTIDE SEQUENCE</scope>
    <source>
        <strain evidence="5">CAN-66</strain>
        <tissue evidence="5">Leaf</tissue>
    </source>
</reference>
<keyword evidence="6" id="KW-1185">Reference proteome</keyword>
<accession>A0AA38T3U0</accession>
<evidence type="ECO:0000256" key="1">
    <source>
        <dbReference type="ARBA" id="ARBA00022658"/>
    </source>
</evidence>
<dbReference type="FunFam" id="1.20.58.2010:FF:000003">
    <property type="entry name" value="Rop guanine nucleotide exchange factor 14"/>
    <property type="match status" value="1"/>
</dbReference>
<dbReference type="EMBL" id="JARYMX010000004">
    <property type="protein sequence ID" value="KAJ9553889.1"/>
    <property type="molecule type" value="Genomic_DNA"/>
</dbReference>
<feature type="region of interest" description="Disordered" evidence="3">
    <location>
        <begin position="30"/>
        <end position="57"/>
    </location>
</feature>
<proteinExistence type="predicted"/>
<evidence type="ECO:0000259" key="4">
    <source>
        <dbReference type="PROSITE" id="PS51334"/>
    </source>
</evidence>
<dbReference type="AlphaFoldDB" id="A0AA38T3U0"/>
<feature type="region of interest" description="Disordered" evidence="3">
    <location>
        <begin position="1"/>
        <end position="20"/>
    </location>
</feature>
<evidence type="ECO:0000313" key="6">
    <source>
        <dbReference type="Proteomes" id="UP001172457"/>
    </source>
</evidence>
<dbReference type="PANTHER" id="PTHR33101">
    <property type="entry name" value="ROP GUANINE NUCLEOTIDE EXCHANGE FACTOR 1"/>
    <property type="match status" value="1"/>
</dbReference>
<dbReference type="Gene3D" id="1.20.58.2010">
    <property type="entry name" value="PRONE domain, subdomain 1"/>
    <property type="match status" value="2"/>
</dbReference>
<organism evidence="5 6">
    <name type="scientific">Centaurea solstitialis</name>
    <name type="common">yellow star-thistle</name>
    <dbReference type="NCBI Taxonomy" id="347529"/>
    <lineage>
        <taxon>Eukaryota</taxon>
        <taxon>Viridiplantae</taxon>
        <taxon>Streptophyta</taxon>
        <taxon>Embryophyta</taxon>
        <taxon>Tracheophyta</taxon>
        <taxon>Spermatophyta</taxon>
        <taxon>Magnoliopsida</taxon>
        <taxon>eudicotyledons</taxon>
        <taxon>Gunneridae</taxon>
        <taxon>Pentapetalae</taxon>
        <taxon>asterids</taxon>
        <taxon>campanulids</taxon>
        <taxon>Asterales</taxon>
        <taxon>Asteraceae</taxon>
        <taxon>Carduoideae</taxon>
        <taxon>Cardueae</taxon>
        <taxon>Centaureinae</taxon>
        <taxon>Centaurea</taxon>
    </lineage>
</organism>
<dbReference type="InterPro" id="IPR038937">
    <property type="entry name" value="RopGEF"/>
</dbReference>
<dbReference type="GO" id="GO:0005085">
    <property type="term" value="F:guanyl-nucleotide exchange factor activity"/>
    <property type="evidence" value="ECO:0007669"/>
    <property type="project" value="UniProtKB-UniRule"/>
</dbReference>
<sequence>MENSSSDDESDHQSRYRFQDYSVSADVSETESCGASSFDSPVASTSRSTPPLLGGGPQFNSYLPVPSPVKQPPLAGGNYAGTENLTEAQLMKDRFSKLLLGEDMSGRGNGVCTALAISNAITRLSVSQFFKLMEFLRFFDRKKSTVFGDLWKLEPLSPESKSMWIKEMEWVLSVSDSIVELTPSFQEFPNGGTFEVMVTRPRSDLYVNLPALRKLDAMLVSMLDGFHESEFATSDSDSPLVQYEEKWWLPFPKVPAKGLAESTVRRLQQCRDCSNQIFKAAASINGNVLSQMEVPKAYFESLPKSAKACLGETLHHYITTAQFSPESLLDYLEMSSECTTLQIANRIEAAMHIWTQKSSKTHGTRKLLWTSNGGEKEKGTLLSGRANTLLKNLKRQFPGLPRTTLDLDKIQSNKDVGQAILESYSRVIESLAFNLMARIDDLLYVDDATKKRAAAEAGFAASLHAQRPMLRGYSSSSMGAAGRALGRWPSTVKSPDKRRFSFSLTSNIDNSLEEALERLTFN</sequence>
<name>A0AA38T3U0_9ASTR</name>
<dbReference type="Pfam" id="PF03759">
    <property type="entry name" value="PRONE"/>
    <property type="match status" value="1"/>
</dbReference>
<dbReference type="Proteomes" id="UP001172457">
    <property type="component" value="Chromosome 4"/>
</dbReference>
<keyword evidence="1 2" id="KW-0344">Guanine-nucleotide releasing factor</keyword>
<dbReference type="FunFam" id="1.20.58.2010:FF:000001">
    <property type="entry name" value="Rop guanine nucleotide exchange factor 14"/>
    <property type="match status" value="1"/>
</dbReference>
<protein>
    <recommendedName>
        <fullName evidence="4">PRONE domain-containing protein</fullName>
    </recommendedName>
</protein>
<dbReference type="InterPro" id="IPR005512">
    <property type="entry name" value="PRONE_dom"/>
</dbReference>
<feature type="domain" description="PRONE" evidence="4">
    <location>
        <begin position="78"/>
        <end position="456"/>
    </location>
</feature>
<evidence type="ECO:0000256" key="3">
    <source>
        <dbReference type="SAM" id="MobiDB-lite"/>
    </source>
</evidence>
<gene>
    <name evidence="5" type="ORF">OSB04_017934</name>
</gene>
<evidence type="ECO:0000256" key="2">
    <source>
        <dbReference type="PROSITE-ProRule" id="PRU00663"/>
    </source>
</evidence>
<dbReference type="PANTHER" id="PTHR33101:SF50">
    <property type="entry name" value="ROP GUANINE NUCLEOTIDE EXCHANGE FACTOR 1-LIKE"/>
    <property type="match status" value="1"/>
</dbReference>
<evidence type="ECO:0000313" key="5">
    <source>
        <dbReference type="EMBL" id="KAJ9553889.1"/>
    </source>
</evidence>
<dbReference type="PROSITE" id="PS51334">
    <property type="entry name" value="PRONE"/>
    <property type="match status" value="1"/>
</dbReference>
<comment type="caution">
    <text evidence="5">The sequence shown here is derived from an EMBL/GenBank/DDBJ whole genome shotgun (WGS) entry which is preliminary data.</text>
</comment>